<reference evidence="2" key="4">
    <citation type="submission" date="2025-08" db="UniProtKB">
        <authorList>
            <consortium name="Ensembl"/>
        </authorList>
    </citation>
    <scope>IDENTIFICATION</scope>
</reference>
<reference evidence="2 3" key="2">
    <citation type="journal article" date="2004" name="Nature">
        <title>Finishing the euchromatic sequence of the human genome.</title>
        <authorList>
            <consortium name="International Human Genome Sequencing Consortium"/>
        </authorList>
    </citation>
    <scope>NUCLEOTIDE SEQUENCE [LARGE SCALE GENOMIC DNA]</scope>
</reference>
<proteinExistence type="predicted"/>
<feature type="region of interest" description="Disordered" evidence="1">
    <location>
        <begin position="35"/>
        <end position="124"/>
    </location>
</feature>
<reference evidence="2" key="5">
    <citation type="submission" date="2025-09" db="UniProtKB">
        <authorList>
            <consortium name="Ensembl"/>
        </authorList>
    </citation>
    <scope>IDENTIFICATION</scope>
</reference>
<feature type="non-terminal residue" evidence="2">
    <location>
        <position position="1"/>
    </location>
</feature>
<dbReference type="OrthoDB" id="9424925at2759"/>
<feature type="compositionally biased region" description="Basic residues" evidence="1">
    <location>
        <begin position="49"/>
        <end position="60"/>
    </location>
</feature>
<accession>B1AKR2</accession>
<dbReference type="VEuPathDB" id="HostDB:ENSG00000178821"/>
<dbReference type="HOGENOM" id="CLU_2009061_0_0_1"/>
<organism evidence="2 3">
    <name type="scientific">Homo sapiens</name>
    <name type="common">Human</name>
    <dbReference type="NCBI Taxonomy" id="9606"/>
    <lineage>
        <taxon>Eukaryota</taxon>
        <taxon>Metazoa</taxon>
        <taxon>Chordata</taxon>
        <taxon>Craniata</taxon>
        <taxon>Vertebrata</taxon>
        <taxon>Euteleostomi</taxon>
        <taxon>Mammalia</taxon>
        <taxon>Eutheria</taxon>
        <taxon>Euarchontoglires</taxon>
        <taxon>Primates</taxon>
        <taxon>Haplorrhini</taxon>
        <taxon>Catarrhini</taxon>
        <taxon>Hominidae</taxon>
        <taxon>Homo</taxon>
    </lineage>
</organism>
<dbReference type="Proteomes" id="UP000005640">
    <property type="component" value="Chromosome 1"/>
</dbReference>
<dbReference type="Bgee" id="ENSG00000178821">
    <property type="expression patterns" value="Expressed in hindlimb stylopod muscle and 120 other cell types or tissues"/>
</dbReference>
<dbReference type="OpenTargets" id="ENSG00000178821"/>
<keyword evidence="3" id="KW-1185">Reference proteome</keyword>
<evidence type="ECO:0000313" key="2">
    <source>
        <dbReference type="Ensembl" id="ENSP00000367861.3"/>
    </source>
</evidence>
<dbReference type="ExpressionAtlas" id="B1AKR2">
    <property type="expression patterns" value="baseline and differential"/>
</dbReference>
<reference evidence="2 3" key="3">
    <citation type="journal article" date="2006" name="Nature">
        <title>The DNA sequence and biological annotation of human chromosome 1.</title>
        <authorList>
            <person name="Gregory S.G."/>
            <person name="Barlow K.F."/>
            <person name="McLay K.E."/>
            <person name="Kaul R."/>
            <person name="Swarbreck D."/>
            <person name="Dunham A."/>
            <person name="Scott C.E."/>
            <person name="Howe K.L."/>
            <person name="Woodfine K."/>
            <person name="Spencer C.C."/>
            <person name="Jones M.C."/>
            <person name="Gillson C."/>
            <person name="Searle S."/>
            <person name="Zhou Y."/>
            <person name="Kokocinski F."/>
            <person name="McDonald L."/>
            <person name="Evans R."/>
            <person name="Phillips K."/>
            <person name="Atkinson A."/>
            <person name="Cooper R."/>
            <person name="Jones C."/>
            <person name="Hall R.E."/>
            <person name="Andrews T.D."/>
            <person name="Lloyd C."/>
            <person name="Ainscough R."/>
            <person name="Almeida J.P."/>
            <person name="Ambrose K.D."/>
            <person name="Anderson F."/>
            <person name="Andrew R.W."/>
            <person name="Ashwell R.I."/>
            <person name="Aubin K."/>
            <person name="Babbage A.K."/>
            <person name="Bagguley C.L."/>
            <person name="Bailey J."/>
            <person name="Beasley H."/>
            <person name="Bethel G."/>
            <person name="Bird C.P."/>
            <person name="Bray-Allen S."/>
            <person name="Brown J.Y."/>
            <person name="Brown A.J."/>
            <person name="Buckley D."/>
            <person name="Burton J."/>
            <person name="Bye J."/>
            <person name="Carder C."/>
            <person name="Chapman J.C."/>
            <person name="Clark S.Y."/>
            <person name="Clarke G."/>
            <person name="Clee C."/>
            <person name="Cobley V."/>
            <person name="Collier R.E."/>
            <person name="Corby N."/>
            <person name="Coville G.J."/>
            <person name="Davies J."/>
            <person name="Deadman R."/>
            <person name="Dunn M."/>
            <person name="Earthrowl M."/>
            <person name="Ellington A.G."/>
            <person name="Errington H."/>
            <person name="Frankish A."/>
            <person name="Frankland J."/>
            <person name="French L."/>
            <person name="Garner P."/>
            <person name="Garnett J."/>
            <person name="Gay L."/>
            <person name="Ghori M.R."/>
            <person name="Gibson R."/>
            <person name="Gilby L.M."/>
            <person name="Gillett W."/>
            <person name="Glithero R.J."/>
            <person name="Grafham D.V."/>
            <person name="Griffiths C."/>
            <person name="Griffiths-Jones S."/>
            <person name="Grocock R."/>
            <person name="Hammond S."/>
            <person name="Harrison E.S."/>
            <person name="Hart E."/>
            <person name="Haugen E."/>
            <person name="Heath P.D."/>
            <person name="Holmes S."/>
            <person name="Holt K."/>
            <person name="Howden P.J."/>
            <person name="Hunt A.R."/>
            <person name="Hunt S.E."/>
            <person name="Hunter G."/>
            <person name="Isherwood J."/>
            <person name="James R."/>
            <person name="Johnson C."/>
            <person name="Johnson D."/>
            <person name="Joy A."/>
            <person name="Kay M."/>
            <person name="Kershaw J.K."/>
            <person name="Kibukawa M."/>
            <person name="Kimberley A.M."/>
            <person name="King A."/>
            <person name="Knights A.J."/>
            <person name="Lad H."/>
            <person name="Laird G."/>
            <person name="Lawlor S."/>
            <person name="Leongamornlert D.A."/>
            <person name="Lloyd D.M."/>
            <person name="Loveland J."/>
            <person name="Lovell J."/>
            <person name="Lush M.J."/>
            <person name="Lyne R."/>
            <person name="Martin S."/>
            <person name="Mashreghi-Mohammadi M."/>
            <person name="Matthews L."/>
            <person name="Matthews N.S."/>
            <person name="McLaren S."/>
            <person name="Milne S."/>
            <person name="Mistry S."/>
            <person name="Moore M.J."/>
            <person name="Nickerson T."/>
            <person name="O'Dell C.N."/>
            <person name="Oliver K."/>
            <person name="Palmeiri A."/>
            <person name="Palmer S.A."/>
            <person name="Parker A."/>
            <person name="Patel D."/>
            <person name="Pearce A.V."/>
            <person name="Peck A.I."/>
            <person name="Pelan S."/>
            <person name="Phelps K."/>
            <person name="Phillimore B.J."/>
            <person name="Plumb R."/>
            <person name="Rajan J."/>
            <person name="Raymond C."/>
            <person name="Rouse G."/>
            <person name="Saenphimmachak C."/>
            <person name="Sehra H.K."/>
            <person name="Sheridan E."/>
            <person name="Shownkeen R."/>
            <person name="Sims S."/>
            <person name="Skuce C.D."/>
            <person name="Smith M."/>
            <person name="Steward C."/>
            <person name="Subramanian S."/>
            <person name="Sycamore N."/>
            <person name="Tracey A."/>
            <person name="Tromans A."/>
            <person name="Van Helmond Z."/>
            <person name="Wall M."/>
            <person name="Wallis J.M."/>
            <person name="White S."/>
            <person name="Whitehead S.L."/>
            <person name="Wilkinson J.E."/>
            <person name="Willey D.L."/>
            <person name="Williams H."/>
            <person name="Wilming L."/>
            <person name="Wray P.W."/>
            <person name="Wu Z."/>
            <person name="Coulson A."/>
            <person name="Vaudin M."/>
            <person name="Sulston J.E."/>
            <person name="Durbin R."/>
            <person name="Hubbard T."/>
            <person name="Wooster R."/>
            <person name="Dunham I."/>
            <person name="Carter N.P."/>
            <person name="McVean G."/>
            <person name="Ross M.T."/>
            <person name="Harrow J."/>
            <person name="Olson M.V."/>
            <person name="Beck S."/>
            <person name="Rogers J."/>
            <person name="Bentley D.R."/>
            <person name="Banerjee R."/>
            <person name="Bryant S.P."/>
            <person name="Burford D.C."/>
            <person name="Burrill W.D."/>
            <person name="Clegg S.M."/>
            <person name="Dhami P."/>
            <person name="Dovey O."/>
            <person name="Faulkner L.M."/>
            <person name="Gribble S.M."/>
            <person name="Langford C.F."/>
            <person name="Pandian R.D."/>
            <person name="Porter K.M."/>
            <person name="Prigmore E."/>
        </authorList>
    </citation>
    <scope>NUCLEOTIDE SEQUENCE [LARGE SCALE GENOMIC DNA]</scope>
</reference>
<reference evidence="2 3" key="1">
    <citation type="journal article" date="2001" name="Nature">
        <title>Initial sequencing and analysis of the human genome.</title>
        <authorList>
            <consortium name="International Human Genome Sequencing Consortium"/>
            <person name="Lander E.S."/>
            <person name="Linton L.M."/>
            <person name="Birren B."/>
            <person name="Nusbaum C."/>
            <person name="Zody M.C."/>
            <person name="Baldwin J."/>
            <person name="Devon K."/>
            <person name="Dewar K."/>
            <person name="Doyle M."/>
            <person name="FitzHugh W."/>
            <person name="Funke R."/>
            <person name="Gage D."/>
            <person name="Harris K."/>
            <person name="Heaford A."/>
            <person name="Howland J."/>
            <person name="Kann L."/>
            <person name="Lehoczky J."/>
            <person name="LeVine R."/>
            <person name="McEwan P."/>
            <person name="McKernan K."/>
            <person name="Meldrim J."/>
            <person name="Mesirov J.P."/>
            <person name="Miranda C."/>
            <person name="Morris W."/>
            <person name="Naylor J."/>
            <person name="Raymond C."/>
            <person name="Rosetti M."/>
            <person name="Santos R."/>
            <person name="Sheridan A."/>
            <person name="Sougnez C."/>
            <person name="Stange-Thomann N."/>
            <person name="Stojanovic N."/>
            <person name="Subramanian A."/>
            <person name="Wyman D."/>
            <person name="Rogers J."/>
            <person name="Sulston J."/>
            <person name="Ainscough R."/>
            <person name="Beck S."/>
            <person name="Bentley D."/>
            <person name="Burton J."/>
            <person name="Clee C."/>
            <person name="Carter N."/>
            <person name="Coulson A."/>
            <person name="Deadman R."/>
            <person name="Deloukas P."/>
            <person name="Dunham A."/>
            <person name="Dunham I."/>
            <person name="Durbin R."/>
            <person name="French L."/>
            <person name="Grafham D."/>
            <person name="Gregory S."/>
            <person name="Hubbard T."/>
            <person name="Humphray S."/>
            <person name="Hunt A."/>
            <person name="Jones M."/>
            <person name="Lloyd C."/>
            <person name="McMurray A."/>
            <person name="Matthews L."/>
            <person name="Mercer S."/>
            <person name="Milne S."/>
            <person name="Mullikin J.C."/>
            <person name="Mungall A."/>
            <person name="Plumb R."/>
            <person name="Ross M."/>
            <person name="Shownkeen R."/>
            <person name="Sims S."/>
            <person name="Waterston R.H."/>
            <person name="Wilson R.K."/>
            <person name="Hillier L.W."/>
            <person name="McPherson J.D."/>
            <person name="Marra M.A."/>
            <person name="Mardis E.R."/>
            <person name="Fulton L.A."/>
            <person name="Chinwalla A.T."/>
            <person name="Pepin K.H."/>
            <person name="Gish W.R."/>
            <person name="Chissoe S.L."/>
            <person name="Wendl M.C."/>
            <person name="Delehaunty K.D."/>
            <person name="Miner T.L."/>
            <person name="Delehaunty A."/>
            <person name="Kramer J.B."/>
            <person name="Cook L.L."/>
            <person name="Fulton R.S."/>
            <person name="Johnson D.L."/>
            <person name="Minx P.J."/>
            <person name="Clifton S.W."/>
            <person name="Hawkins T."/>
            <person name="Branscomb E."/>
            <person name="Predki P."/>
            <person name="Richardson P."/>
            <person name="Wenning S."/>
            <person name="Slezak T."/>
            <person name="Doggett N."/>
            <person name="Cheng J.F."/>
            <person name="Olsen A."/>
            <person name="Lucas S."/>
            <person name="Elkin C."/>
            <person name="Uberbacher E."/>
            <person name="Frazier M."/>
            <person name="Gibbs R.A."/>
            <person name="Muzny D.M."/>
            <person name="Scherer S.E."/>
            <person name="Bouck J.B."/>
            <person name="Sodergren E.J."/>
            <person name="Worley K.C."/>
            <person name="Rives C.M."/>
            <person name="Gorrell J.H."/>
            <person name="Metzker M.L."/>
            <person name="Naylor S.L."/>
            <person name="Kucherlapati R.S."/>
            <person name="Nelson D.L."/>
            <person name="Weinstock G.M."/>
            <person name="Sakaki Y."/>
            <person name="Fujiyama A."/>
            <person name="Hattori M."/>
            <person name="Yada T."/>
            <person name="Toyoda A."/>
            <person name="Itoh T."/>
            <person name="Kawagoe C."/>
            <person name="Watanabe H."/>
            <person name="Totoki Y."/>
            <person name="Taylor T."/>
            <person name="Weissenbach J."/>
            <person name="Heilig R."/>
            <person name="Saurin W."/>
            <person name="Artiguenave F."/>
            <person name="Brottier P."/>
            <person name="Bruls T."/>
            <person name="Pelletier E."/>
            <person name="Robert C."/>
            <person name="Wincker P."/>
            <person name="Smith D.R."/>
            <person name="Doucette-Stamm L."/>
            <person name="Rubenfield M."/>
            <person name="Weinstock K."/>
            <person name="Lee H.M."/>
            <person name="Dubois J."/>
            <person name="Rosenthal A."/>
            <person name="Platzer M."/>
            <person name="Nyakatura G."/>
            <person name="Taudien S."/>
            <person name="Rump A."/>
            <person name="Yang H."/>
            <person name="Yu J."/>
            <person name="Wang J."/>
            <person name="Huang G."/>
            <person name="Gu J."/>
            <person name="Hood L."/>
            <person name="Rowen L."/>
            <person name="Madan A."/>
            <person name="Qin S."/>
            <person name="Davis R.W."/>
            <person name="Federspiel N.A."/>
            <person name="Abola A.P."/>
            <person name="Proctor M.J."/>
            <person name="Myers R.M."/>
            <person name="Schmutz J."/>
            <person name="Dickson M."/>
            <person name="Grimwood J."/>
            <person name="Cox D.R."/>
            <person name="Olson M.V."/>
            <person name="Kaul R."/>
            <person name="Raymond C."/>
            <person name="Shimizu N."/>
            <person name="Kawasaki K."/>
            <person name="Minoshima S."/>
            <person name="Evans G.A."/>
            <person name="Athanasiou M."/>
            <person name="Schultz R."/>
            <person name="Roe B.A."/>
            <person name="Chen F."/>
            <person name="Pan H."/>
            <person name="Ramser J."/>
            <person name="Lehrach H."/>
            <person name="Reinhardt R."/>
            <person name="McCombie W.R."/>
            <person name="de la Bastide M."/>
            <person name="Dedhia N."/>
            <person name="Blocker H."/>
            <person name="Hornischer K."/>
            <person name="Nordsiek G."/>
            <person name="Agarwala R."/>
            <person name="Aravind L."/>
            <person name="Bailey J.A."/>
            <person name="Bateman A."/>
            <person name="Batzoglou S."/>
            <person name="Birney E."/>
            <person name="Bork P."/>
            <person name="Brown D.G."/>
            <person name="Burge C.B."/>
            <person name="Cerutti L."/>
            <person name="Chen H.C."/>
            <person name="Church D."/>
            <person name="Clamp M."/>
            <person name="Copley R.R."/>
            <person name="Doerks T."/>
            <person name="Eddy S.R."/>
            <person name="Eichler E.E."/>
            <person name="Furey T.S."/>
            <person name="Galagan J."/>
            <person name="Gilbert J.G."/>
            <person name="Harmon C."/>
            <person name="Hayashizaki Y."/>
            <person name="Haussler D."/>
            <person name="Hermjakob H."/>
            <person name="Hokamp K."/>
            <person name="Jang W."/>
            <person name="Johnson L.S."/>
            <person name="Jones T.A."/>
            <person name="Kasif S."/>
            <person name="Kaspryzk A."/>
            <person name="Kennedy S."/>
            <person name="Kent W.J."/>
            <person name="Kitts P."/>
            <person name="Koonin E.V."/>
            <person name="Korf I."/>
            <person name="Kulp D."/>
            <person name="Lancet D."/>
            <person name="Lowe T.M."/>
            <person name="McLysaght A."/>
            <person name="Mikkelsen T."/>
            <person name="Moran J.V."/>
            <person name="Mulder N."/>
            <person name="Pollara V.J."/>
            <person name="Ponting C.P."/>
            <person name="Schuler G."/>
            <person name="Schultz J."/>
            <person name="Slater G."/>
            <person name="Smit A.F."/>
            <person name="Stupka E."/>
            <person name="Szustakowski J."/>
            <person name="Thierry-Mieg D."/>
            <person name="Thierry-Mieg J."/>
            <person name="Wagner L."/>
            <person name="Wallis J."/>
            <person name="Wheeler R."/>
            <person name="Williams A."/>
            <person name="Wolf Y.I."/>
            <person name="Wolfe K.H."/>
            <person name="Yang S.P."/>
            <person name="Yeh R.F."/>
            <person name="Collins F."/>
            <person name="Guyer M.S."/>
            <person name="Peterson J."/>
            <person name="Felsenfeld A."/>
            <person name="Wetterstrand K.A."/>
            <person name="Patrinos A."/>
            <person name="Morgan M.J."/>
            <person name="de Jong P."/>
            <person name="Catanese J.J."/>
            <person name="Osoegawa K."/>
            <person name="Shizuya H."/>
            <person name="Choi S."/>
            <person name="Chen Y.J."/>
        </authorList>
    </citation>
    <scope>NUCLEOTIDE SEQUENCE [LARGE SCALE GENOMIC DNA]</scope>
</reference>
<feature type="compositionally biased region" description="Low complexity" evidence="1">
    <location>
        <begin position="35"/>
        <end position="48"/>
    </location>
</feature>
<dbReference type="Antibodypedia" id="12513">
    <property type="antibodies" value="7 antibodies from 5 providers"/>
</dbReference>
<dbReference type="Ensembl" id="ENST00000378598.4">
    <property type="protein sequence ID" value="ENSP00000367861.3"/>
    <property type="gene ID" value="ENSG00000178821.14"/>
</dbReference>
<dbReference type="UCSC" id="uc057bjr.1">
    <property type="organism name" value="human"/>
</dbReference>
<evidence type="ECO:0000256" key="1">
    <source>
        <dbReference type="SAM" id="MobiDB-lite"/>
    </source>
</evidence>
<name>B1AKR2_HUMAN</name>
<gene>
    <name evidence="2" type="primary">TMEM52</name>
</gene>
<dbReference type="EMBL" id="AL109917">
    <property type="status" value="NOT_ANNOTATED_CDS"/>
    <property type="molecule type" value="Genomic_DNA"/>
</dbReference>
<protein>
    <submittedName>
        <fullName evidence="2">Transmembrane protein 52</fullName>
    </submittedName>
</protein>
<evidence type="ECO:0000313" key="3">
    <source>
        <dbReference type="Proteomes" id="UP000005640"/>
    </source>
</evidence>
<dbReference type="AlphaFoldDB" id="B1AKR2"/>
<feature type="compositionally biased region" description="Low complexity" evidence="1">
    <location>
        <begin position="61"/>
        <end position="81"/>
    </location>
</feature>
<dbReference type="GeneTree" id="ENSGT00730000111432"/>
<sequence length="124" mass="13712">GGRWPPADCGCCCRSCRSCRSCRCRRWVGRRSLSVRPPRGGSLLGPRPSRAHPCPHRWRWASRTAAATPRTSARPRPAGAACGTWACTPRSLHPPTMKLSRWPSPERKDQHSPRNPALSLGPRA</sequence>
<dbReference type="Ensembl" id="ENST00000378598.4">
    <property type="protein sequence ID" value="ENSP00000367861.3"/>
    <property type="gene ID" value="ENSG00000178821.13"/>
</dbReference>
<dbReference type="HGNC" id="HGNC:27916">
    <property type="gene designation" value="TMEM52"/>
</dbReference>